<feature type="transmembrane region" description="Helical" evidence="1">
    <location>
        <begin position="120"/>
        <end position="151"/>
    </location>
</feature>
<dbReference type="RefSeq" id="WP_008790678.1">
    <property type="nucleotide sequence ID" value="NZ_AKCB01000001.1"/>
</dbReference>
<dbReference type="EMBL" id="ADKX01000051">
    <property type="protein sequence ID" value="EFW03117.1"/>
    <property type="molecule type" value="Genomic_DNA"/>
</dbReference>
<dbReference type="eggNOG" id="ENOG502ZAPZ">
    <property type="taxonomic scope" value="Bacteria"/>
</dbReference>
<keyword evidence="3" id="KW-1185">Reference proteome</keyword>
<gene>
    <name evidence="2" type="ORF">HMPREF9488_03596</name>
</gene>
<feature type="transmembrane region" description="Helical" evidence="1">
    <location>
        <begin position="193"/>
        <end position="217"/>
    </location>
</feature>
<feature type="transmembrane region" description="Helical" evidence="1">
    <location>
        <begin position="20"/>
        <end position="40"/>
    </location>
</feature>
<dbReference type="PANTHER" id="PTHR37305">
    <property type="entry name" value="INTEGRAL MEMBRANE PROTEIN-RELATED"/>
    <property type="match status" value="1"/>
</dbReference>
<dbReference type="GeneID" id="78229663"/>
<accession>E7GFQ3</accession>
<reference evidence="2 3" key="1">
    <citation type="submission" date="2010-12" db="EMBL/GenBank/DDBJ databases">
        <title>The Genome Sequence of Coprobacillus sp. strain 29_1.</title>
        <authorList>
            <consortium name="The Broad Institute Genome Sequencing Platform"/>
            <person name="Earl A."/>
            <person name="Ward D."/>
            <person name="Feldgarden M."/>
            <person name="Gevers D."/>
            <person name="Daigneault M."/>
            <person name="Sibley C.D."/>
            <person name="White A."/>
            <person name="Strauss J."/>
            <person name="Allen-Vercoe E."/>
            <person name="Young S.K."/>
            <person name="Zeng Q."/>
            <person name="Gargeya S."/>
            <person name="Fitzgerald M."/>
            <person name="Haas B."/>
            <person name="Abouelleil A."/>
            <person name="Alvarado L."/>
            <person name="Arachchi H.M."/>
            <person name="Berlin A."/>
            <person name="Brown A."/>
            <person name="Chapman S.B."/>
            <person name="Chen Z."/>
            <person name="Dunbar C."/>
            <person name="Freedman E."/>
            <person name="Gearin G."/>
            <person name="Gellesch M."/>
            <person name="Goldberg J."/>
            <person name="Griggs A."/>
            <person name="Gujja S."/>
            <person name="Heilman E."/>
            <person name="Heiman D."/>
            <person name="Howarth C."/>
            <person name="Larson L."/>
            <person name="Lui A."/>
            <person name="MacDonald P.J.P."/>
            <person name="Mehta T."/>
            <person name="Montmayeur A."/>
            <person name="Murphy C."/>
            <person name="Neiman D."/>
            <person name="Pearson M."/>
            <person name="Priest M."/>
            <person name="Roberts A."/>
            <person name="Saif S."/>
            <person name="Shea T."/>
            <person name="Shenoy N."/>
            <person name="Sisk P."/>
            <person name="Stolte C."/>
            <person name="Sykes S."/>
            <person name="White J."/>
            <person name="Yandava C."/>
            <person name="Nusbaum C."/>
            <person name="Birren B."/>
        </authorList>
    </citation>
    <scope>NUCLEOTIDE SEQUENCE [LARGE SCALE GENOMIC DNA]</scope>
    <source>
        <strain evidence="2 3">29_1</strain>
    </source>
</reference>
<keyword evidence="1" id="KW-0812">Transmembrane</keyword>
<protein>
    <submittedName>
        <fullName evidence="2">Uncharacterized protein</fullName>
    </submittedName>
</protein>
<keyword evidence="1" id="KW-1133">Transmembrane helix</keyword>
<evidence type="ECO:0000313" key="2">
    <source>
        <dbReference type="EMBL" id="EFW03117.1"/>
    </source>
</evidence>
<name>E7GFQ3_9FIRM</name>
<proteinExistence type="predicted"/>
<organism evidence="2 3">
    <name type="scientific">Coprobacillus cateniformis</name>
    <dbReference type="NCBI Taxonomy" id="100884"/>
    <lineage>
        <taxon>Bacteria</taxon>
        <taxon>Bacillati</taxon>
        <taxon>Bacillota</taxon>
        <taxon>Erysipelotrichia</taxon>
        <taxon>Erysipelotrichales</taxon>
        <taxon>Coprobacillaceae</taxon>
        <taxon>Coprobacillus</taxon>
    </lineage>
</organism>
<dbReference type="HOGENOM" id="CLU_1022123_0_0_9"/>
<feature type="transmembrane region" description="Helical" evidence="1">
    <location>
        <begin position="157"/>
        <end position="181"/>
    </location>
</feature>
<keyword evidence="1" id="KW-0472">Membrane</keyword>
<dbReference type="AlphaFoldDB" id="E7GFQ3"/>
<sequence>MFNMLRMDLKRLQKSKSSYVIFILSIFLLFIFFVAMYIALNPDLQSWMKARGFIFQMDGMDSTQTLSFIDLFHLTYTQNFIAILIGIVVVLFNCHENECGFSKNILSTHVNRFYYVVSKIIALSLYALLLILVCCGELVLLNICVSSFFIWNTISEIFLYIALLWFIAIAYVCMYTTLTVWLKSKSGCIGTVIVYATGLWMAIASPLLNFVGWQKILDYTLMSHLGLLSRQVQNIDINVILLMLVNVLIFIFLYILLSTLKLNRKDI</sequence>
<feature type="transmembrane region" description="Helical" evidence="1">
    <location>
        <begin position="76"/>
        <end position="94"/>
    </location>
</feature>
<evidence type="ECO:0000313" key="3">
    <source>
        <dbReference type="Proteomes" id="UP000003157"/>
    </source>
</evidence>
<dbReference type="Proteomes" id="UP000003157">
    <property type="component" value="Unassembled WGS sequence"/>
</dbReference>
<evidence type="ECO:0000256" key="1">
    <source>
        <dbReference type="SAM" id="Phobius"/>
    </source>
</evidence>
<dbReference type="PANTHER" id="PTHR37305:SF1">
    <property type="entry name" value="MEMBRANE PROTEIN"/>
    <property type="match status" value="1"/>
</dbReference>
<comment type="caution">
    <text evidence="2">The sequence shown here is derived from an EMBL/GenBank/DDBJ whole genome shotgun (WGS) entry which is preliminary data.</text>
</comment>
<dbReference type="OrthoDB" id="2081523at2"/>
<feature type="transmembrane region" description="Helical" evidence="1">
    <location>
        <begin position="237"/>
        <end position="257"/>
    </location>
</feature>
<dbReference type="STRING" id="100884.GCA_000269565_01799"/>